<evidence type="ECO:0000313" key="2">
    <source>
        <dbReference type="Proteomes" id="UP000243778"/>
    </source>
</evidence>
<organism evidence="1 2">
    <name type="scientific">Pseudomonas kuykendallii</name>
    <dbReference type="NCBI Taxonomy" id="1007099"/>
    <lineage>
        <taxon>Bacteria</taxon>
        <taxon>Pseudomonadati</taxon>
        <taxon>Pseudomonadota</taxon>
        <taxon>Gammaproteobacteria</taxon>
        <taxon>Pseudomonadales</taxon>
        <taxon>Pseudomonadaceae</taxon>
        <taxon>Pseudomonas</taxon>
    </lineage>
</organism>
<proteinExistence type="predicted"/>
<dbReference type="RefSeq" id="WP_090228939.1">
    <property type="nucleotide sequence ID" value="NZ_FNNU01000003.1"/>
</dbReference>
<name>A0A1H3AFI0_9PSED</name>
<dbReference type="Pfam" id="PF17525">
    <property type="entry name" value="DUF5447"/>
    <property type="match status" value="1"/>
</dbReference>
<dbReference type="Proteomes" id="UP000243778">
    <property type="component" value="Unassembled WGS sequence"/>
</dbReference>
<reference evidence="2" key="1">
    <citation type="submission" date="2016-10" db="EMBL/GenBank/DDBJ databases">
        <authorList>
            <person name="Varghese N."/>
            <person name="Submissions S."/>
        </authorList>
    </citation>
    <scope>NUCLEOTIDE SEQUENCE [LARGE SCALE GENOMIC DNA]</scope>
    <source>
        <strain evidence="2">NRRL B-59562</strain>
    </source>
</reference>
<dbReference type="EMBL" id="FNNU01000003">
    <property type="protein sequence ID" value="SDX27934.1"/>
    <property type="molecule type" value="Genomic_DNA"/>
</dbReference>
<protein>
    <submittedName>
        <fullName evidence="1">Uncharacterized protein</fullName>
    </submittedName>
</protein>
<dbReference type="STRING" id="1007099.SAMN05216287_2677"/>
<keyword evidence="2" id="KW-1185">Reference proteome</keyword>
<dbReference type="AlphaFoldDB" id="A0A1H3AFI0"/>
<evidence type="ECO:0000313" key="1">
    <source>
        <dbReference type="EMBL" id="SDX27934.1"/>
    </source>
</evidence>
<accession>A0A1H3AFI0</accession>
<gene>
    <name evidence="1" type="ORF">SAMN05216287_2677</name>
</gene>
<dbReference type="InterPro" id="IPR035229">
    <property type="entry name" value="PflM"/>
</dbReference>
<dbReference type="OrthoDB" id="6882688at2"/>
<sequence length="98" mass="11039">MVTLVSYLRITHAPDCSCSVCWSKAAFRHHAASPSTPCPDCTPRGEPYQVDGRWYCQTASFCAKHTPSKRPPKFWNVVYDSGKPTPFVPVHEPFELEP</sequence>